<dbReference type="Proteomes" id="UP000619260">
    <property type="component" value="Unassembled WGS sequence"/>
</dbReference>
<dbReference type="Pfam" id="PF01844">
    <property type="entry name" value="HNH"/>
    <property type="match status" value="1"/>
</dbReference>
<dbReference type="InterPro" id="IPR003615">
    <property type="entry name" value="HNH_nuc"/>
</dbReference>
<comment type="similarity">
    <text evidence="1">Belongs to the Rv1128c/1148c/1588c/1702c/1945/3466 family.</text>
</comment>
<evidence type="ECO:0000313" key="3">
    <source>
        <dbReference type="EMBL" id="GIJ44152.1"/>
    </source>
</evidence>
<protein>
    <submittedName>
        <fullName evidence="3">HNH endonuclease</fullName>
    </submittedName>
</protein>
<keyword evidence="4" id="KW-1185">Reference proteome</keyword>
<dbReference type="InterPro" id="IPR002711">
    <property type="entry name" value="HNH"/>
</dbReference>
<dbReference type="InterPro" id="IPR003870">
    <property type="entry name" value="DUF222"/>
</dbReference>
<reference evidence="3" key="1">
    <citation type="submission" date="2021-01" db="EMBL/GenBank/DDBJ databases">
        <title>Whole genome shotgun sequence of Virgisporangium aliadipatigenens NBRC 105644.</title>
        <authorList>
            <person name="Komaki H."/>
            <person name="Tamura T."/>
        </authorList>
    </citation>
    <scope>NUCLEOTIDE SEQUENCE</scope>
    <source>
        <strain evidence="3">NBRC 105644</strain>
    </source>
</reference>
<dbReference type="RefSeq" id="WP_203897724.1">
    <property type="nucleotide sequence ID" value="NZ_BOPF01000003.1"/>
</dbReference>
<dbReference type="GO" id="GO:0008270">
    <property type="term" value="F:zinc ion binding"/>
    <property type="evidence" value="ECO:0007669"/>
    <property type="project" value="InterPro"/>
</dbReference>
<dbReference type="AlphaFoldDB" id="A0A8J3YH50"/>
<evidence type="ECO:0000313" key="4">
    <source>
        <dbReference type="Proteomes" id="UP000619260"/>
    </source>
</evidence>
<gene>
    <name evidence="3" type="ORF">Val02_10380</name>
</gene>
<dbReference type="GO" id="GO:0004519">
    <property type="term" value="F:endonuclease activity"/>
    <property type="evidence" value="ECO:0007669"/>
    <property type="project" value="UniProtKB-KW"/>
</dbReference>
<keyword evidence="3" id="KW-0378">Hydrolase</keyword>
<evidence type="ECO:0000259" key="2">
    <source>
        <dbReference type="SMART" id="SM00507"/>
    </source>
</evidence>
<dbReference type="CDD" id="cd00085">
    <property type="entry name" value="HNHc"/>
    <property type="match status" value="1"/>
</dbReference>
<name>A0A8J3YH50_9ACTN</name>
<dbReference type="EMBL" id="BOPF01000003">
    <property type="protein sequence ID" value="GIJ44152.1"/>
    <property type="molecule type" value="Genomic_DNA"/>
</dbReference>
<organism evidence="3 4">
    <name type="scientific">Virgisporangium aliadipatigenens</name>
    <dbReference type="NCBI Taxonomy" id="741659"/>
    <lineage>
        <taxon>Bacteria</taxon>
        <taxon>Bacillati</taxon>
        <taxon>Actinomycetota</taxon>
        <taxon>Actinomycetes</taxon>
        <taxon>Micromonosporales</taxon>
        <taxon>Micromonosporaceae</taxon>
        <taxon>Virgisporangium</taxon>
    </lineage>
</organism>
<feature type="domain" description="HNH nuclease" evidence="2">
    <location>
        <begin position="337"/>
        <end position="389"/>
    </location>
</feature>
<keyword evidence="3" id="KW-0540">Nuclease</keyword>
<dbReference type="SMART" id="SM00507">
    <property type="entry name" value="HNHc"/>
    <property type="match status" value="1"/>
</dbReference>
<accession>A0A8J3YH50</accession>
<keyword evidence="3" id="KW-0255">Endonuclease</keyword>
<proteinExistence type="inferred from homology"/>
<dbReference type="Pfam" id="PF02720">
    <property type="entry name" value="DUF222"/>
    <property type="match status" value="1"/>
</dbReference>
<comment type="caution">
    <text evidence="3">The sequence shown here is derived from an EMBL/GenBank/DDBJ whole genome shotgun (WGS) entry which is preliminary data.</text>
</comment>
<sequence>MREALADAAVDMSQCLDANEWTLSTKDLIASVHYAAQLRSWIEVVQARLVRECEGRGIPRAEGATSAAVWLRQTTRISDRAAGRVVRLGKALHTHQELGRAVTGGLVNTEQAAVIADTLDALHKVELDPTDGELLSTKVPQDTIDEAGATLIDFADFFEPHHLATIGERILSLVAPEIGERADAAALKRQQAAARAARRLHLTPSHGGRVRISGWLDTEDANHVAAALDPLSKPLPGADGPDPRTAGQRRADALVEVCRHVATGCAEDGGGRPQVIVTVAYDALKRRLGTGSFDLGGNLHPEAVRRLACDAHVIPAVLDGSGLPLDVGRAKRLVTGAMRQAVELRDGGCAFPGCDRPRRWAQAHHIVHWADGGPTSLANSVLLCGYHHRLIHRGQWEVRMARDGLPEFLPPTYLDPARRPRRNVCHRRP</sequence>
<dbReference type="Gene3D" id="1.10.30.50">
    <property type="match status" value="1"/>
</dbReference>
<evidence type="ECO:0000256" key="1">
    <source>
        <dbReference type="ARBA" id="ARBA00023450"/>
    </source>
</evidence>
<dbReference type="GO" id="GO:0003676">
    <property type="term" value="F:nucleic acid binding"/>
    <property type="evidence" value="ECO:0007669"/>
    <property type="project" value="InterPro"/>
</dbReference>